<dbReference type="InterPro" id="IPR001296">
    <property type="entry name" value="Glyco_trans_1"/>
</dbReference>
<dbReference type="EMBL" id="CP028136">
    <property type="protein sequence ID" value="AVR46887.1"/>
    <property type="molecule type" value="Genomic_DNA"/>
</dbReference>
<dbReference type="GO" id="GO:0016757">
    <property type="term" value="F:glycosyltransferase activity"/>
    <property type="evidence" value="ECO:0007669"/>
    <property type="project" value="InterPro"/>
</dbReference>
<feature type="domain" description="Glycosyl transferase family 1" evidence="1">
    <location>
        <begin position="190"/>
        <end position="357"/>
    </location>
</feature>
<organism evidence="2 3">
    <name type="scientific">Christiangramia fulva</name>
    <dbReference type="NCBI Taxonomy" id="2126553"/>
    <lineage>
        <taxon>Bacteria</taxon>
        <taxon>Pseudomonadati</taxon>
        <taxon>Bacteroidota</taxon>
        <taxon>Flavobacteriia</taxon>
        <taxon>Flavobacteriales</taxon>
        <taxon>Flavobacteriaceae</taxon>
        <taxon>Christiangramia</taxon>
    </lineage>
</organism>
<dbReference type="RefSeq" id="WP_107013658.1">
    <property type="nucleotide sequence ID" value="NZ_CP028136.1"/>
</dbReference>
<dbReference type="AlphaFoldDB" id="A0A2R3Z9H0"/>
<evidence type="ECO:0000313" key="3">
    <source>
        <dbReference type="Proteomes" id="UP000241507"/>
    </source>
</evidence>
<name>A0A2R3Z9H0_9FLAO</name>
<dbReference type="Proteomes" id="UP000241507">
    <property type="component" value="Chromosome"/>
</dbReference>
<proteinExistence type="predicted"/>
<dbReference type="Pfam" id="PF00534">
    <property type="entry name" value="Glycos_transf_1"/>
    <property type="match status" value="1"/>
</dbReference>
<dbReference type="PANTHER" id="PTHR45947">
    <property type="entry name" value="SULFOQUINOVOSYL TRANSFERASE SQD2"/>
    <property type="match status" value="1"/>
</dbReference>
<dbReference type="Gene3D" id="3.40.50.2000">
    <property type="entry name" value="Glycogen Phosphorylase B"/>
    <property type="match status" value="2"/>
</dbReference>
<gene>
    <name evidence="2" type="ORF">C7S20_17370</name>
</gene>
<dbReference type="SUPFAM" id="SSF53756">
    <property type="entry name" value="UDP-Glycosyltransferase/glycogen phosphorylase"/>
    <property type="match status" value="1"/>
</dbReference>
<reference evidence="3" key="1">
    <citation type="submission" date="2018-03" db="EMBL/GenBank/DDBJ databases">
        <title>Gramella fulva sp. nov., isolated from a dry surface of tidal flat.</title>
        <authorList>
            <person name="Hwang S.H."/>
            <person name="Hwang W.M."/>
            <person name="Kang K."/>
            <person name="Ahn T.-Y."/>
        </authorList>
    </citation>
    <scope>NUCLEOTIDE SEQUENCE [LARGE SCALE GENOMIC DNA]</scope>
    <source>
        <strain evidence="3">SH35</strain>
    </source>
</reference>
<keyword evidence="3" id="KW-1185">Reference proteome</keyword>
<evidence type="ECO:0000313" key="2">
    <source>
        <dbReference type="EMBL" id="AVR46887.1"/>
    </source>
</evidence>
<sequence length="391" mass="46295">MKILYYTTSYHASHGGSIQSIEFFRHLDKDKSVEKYLFPETGKDSIKKPRKDNGIKSFLKKFGLFQAVSFFRRNRFYFSGLIKRIREVKPDVLILQMDSNFLQIDKLRKLFPDLLICAQINGSPFDEFYRNITFRNLFIKKQRHSYTKSDLNFFISDFSRQRIMGSDLDESRDKVIYNGTDISKFFPLPDKKEIREKLGYPEDKIIIGYIGTLDFHKKLLRLTEAFREIEKELPDTALVIIGDGPAYSKIHHFIKHYSLENKIILKGWIKHEQVNEHLNCFDIAVHHYANHYMNPLKIFEYLAAGLPVIAPDIDSVKKIFRNNEDLIISSEDNRFLKEDLLRLIENKDFREGLRNNHQTIERIAKKYTWDCYSQTIIQEINQKLNKSLEED</sequence>
<dbReference type="OrthoDB" id="9816564at2"/>
<accession>A0A2R3Z9H0</accession>
<dbReference type="InterPro" id="IPR050194">
    <property type="entry name" value="Glycosyltransferase_grp1"/>
</dbReference>
<dbReference type="PANTHER" id="PTHR45947:SF3">
    <property type="entry name" value="SULFOQUINOVOSYL TRANSFERASE SQD2"/>
    <property type="match status" value="1"/>
</dbReference>
<dbReference type="CDD" id="cd03801">
    <property type="entry name" value="GT4_PimA-like"/>
    <property type="match status" value="1"/>
</dbReference>
<evidence type="ECO:0000259" key="1">
    <source>
        <dbReference type="Pfam" id="PF00534"/>
    </source>
</evidence>
<protein>
    <recommendedName>
        <fullName evidence="1">Glycosyl transferase family 1 domain-containing protein</fullName>
    </recommendedName>
</protein>
<dbReference type="KEGG" id="grs:C7S20_17370"/>